<sequence>MGMGWIFYLVAIMERSLVGDSRQWGPSGRGGSRPSEPDWKGIVRPDVGVPPCRSLHFKEFLFLGKNKG</sequence>
<proteinExistence type="predicted"/>
<gene>
    <name evidence="3" type="ORF">SLEP1_g19799</name>
</gene>
<organism evidence="3 4">
    <name type="scientific">Rubroshorea leprosula</name>
    <dbReference type="NCBI Taxonomy" id="152421"/>
    <lineage>
        <taxon>Eukaryota</taxon>
        <taxon>Viridiplantae</taxon>
        <taxon>Streptophyta</taxon>
        <taxon>Embryophyta</taxon>
        <taxon>Tracheophyta</taxon>
        <taxon>Spermatophyta</taxon>
        <taxon>Magnoliopsida</taxon>
        <taxon>eudicotyledons</taxon>
        <taxon>Gunneridae</taxon>
        <taxon>Pentapetalae</taxon>
        <taxon>rosids</taxon>
        <taxon>malvids</taxon>
        <taxon>Malvales</taxon>
        <taxon>Dipterocarpaceae</taxon>
        <taxon>Rubroshorea</taxon>
    </lineage>
</organism>
<dbReference type="Proteomes" id="UP001054252">
    <property type="component" value="Unassembled WGS sequence"/>
</dbReference>
<comment type="caution">
    <text evidence="3">The sequence shown here is derived from an EMBL/GenBank/DDBJ whole genome shotgun (WGS) entry which is preliminary data.</text>
</comment>
<dbReference type="EMBL" id="BPVZ01000028">
    <property type="protein sequence ID" value="GKV08121.1"/>
    <property type="molecule type" value="Genomic_DNA"/>
</dbReference>
<feature type="chain" id="PRO_5043641174" evidence="2">
    <location>
        <begin position="22"/>
        <end position="68"/>
    </location>
</feature>
<evidence type="ECO:0000256" key="1">
    <source>
        <dbReference type="SAM" id="MobiDB-lite"/>
    </source>
</evidence>
<name>A0AAV5J619_9ROSI</name>
<dbReference type="AlphaFoldDB" id="A0AAV5J619"/>
<keyword evidence="2" id="KW-0732">Signal</keyword>
<accession>A0AAV5J619</accession>
<reference evidence="3 4" key="1">
    <citation type="journal article" date="2021" name="Commun. Biol.">
        <title>The genome of Shorea leprosula (Dipterocarpaceae) highlights the ecological relevance of drought in aseasonal tropical rainforests.</title>
        <authorList>
            <person name="Ng K.K.S."/>
            <person name="Kobayashi M.J."/>
            <person name="Fawcett J.A."/>
            <person name="Hatakeyama M."/>
            <person name="Paape T."/>
            <person name="Ng C.H."/>
            <person name="Ang C.C."/>
            <person name="Tnah L.H."/>
            <person name="Lee C.T."/>
            <person name="Nishiyama T."/>
            <person name="Sese J."/>
            <person name="O'Brien M.J."/>
            <person name="Copetti D."/>
            <person name="Mohd Noor M.I."/>
            <person name="Ong R.C."/>
            <person name="Putra M."/>
            <person name="Sireger I.Z."/>
            <person name="Indrioko S."/>
            <person name="Kosugi Y."/>
            <person name="Izuno A."/>
            <person name="Isagi Y."/>
            <person name="Lee S.L."/>
            <person name="Shimizu K.K."/>
        </authorList>
    </citation>
    <scope>NUCLEOTIDE SEQUENCE [LARGE SCALE GENOMIC DNA]</scope>
    <source>
        <strain evidence="3">214</strain>
    </source>
</reference>
<feature type="signal peptide" evidence="2">
    <location>
        <begin position="1"/>
        <end position="21"/>
    </location>
</feature>
<evidence type="ECO:0000256" key="2">
    <source>
        <dbReference type="SAM" id="SignalP"/>
    </source>
</evidence>
<evidence type="ECO:0000313" key="3">
    <source>
        <dbReference type="EMBL" id="GKV08121.1"/>
    </source>
</evidence>
<protein>
    <submittedName>
        <fullName evidence="3">Uncharacterized protein</fullName>
    </submittedName>
</protein>
<evidence type="ECO:0000313" key="4">
    <source>
        <dbReference type="Proteomes" id="UP001054252"/>
    </source>
</evidence>
<feature type="region of interest" description="Disordered" evidence="1">
    <location>
        <begin position="21"/>
        <end position="42"/>
    </location>
</feature>
<keyword evidence="4" id="KW-1185">Reference proteome</keyword>